<dbReference type="Pfam" id="PF23074">
    <property type="entry name" value="PH_FT_N"/>
    <property type="match status" value="1"/>
</dbReference>
<organism evidence="3 4">
    <name type="scientific">Cryphonectria parasitica (strain ATCC 38755 / EP155)</name>
    <dbReference type="NCBI Taxonomy" id="660469"/>
    <lineage>
        <taxon>Eukaryota</taxon>
        <taxon>Fungi</taxon>
        <taxon>Dikarya</taxon>
        <taxon>Ascomycota</taxon>
        <taxon>Pezizomycotina</taxon>
        <taxon>Sordariomycetes</taxon>
        <taxon>Sordariomycetidae</taxon>
        <taxon>Diaporthales</taxon>
        <taxon>Cryphonectriaceae</taxon>
        <taxon>Cryphonectria-Endothia species complex</taxon>
        <taxon>Cryphonectria</taxon>
    </lineage>
</organism>
<dbReference type="Pfam" id="PF23076">
    <property type="entry name" value="PH_FT_C"/>
    <property type="match status" value="1"/>
</dbReference>
<gene>
    <name evidence="3" type="ORF">M406DRAFT_340394</name>
</gene>
<evidence type="ECO:0000313" key="4">
    <source>
        <dbReference type="Proteomes" id="UP000803844"/>
    </source>
</evidence>
<dbReference type="InterPro" id="IPR057081">
    <property type="entry name" value="PH_N"/>
</dbReference>
<keyword evidence="4" id="KW-1185">Reference proteome</keyword>
<reference evidence="3" key="1">
    <citation type="journal article" date="2020" name="Phytopathology">
        <title>Genome sequence of the chestnut blight fungus Cryphonectria parasitica EP155: A fundamental resource for an archetypical invasive plant pathogen.</title>
        <authorList>
            <person name="Crouch J.A."/>
            <person name="Dawe A."/>
            <person name="Aerts A."/>
            <person name="Barry K."/>
            <person name="Churchill A.C.L."/>
            <person name="Grimwood J."/>
            <person name="Hillman B."/>
            <person name="Milgroom M.G."/>
            <person name="Pangilinan J."/>
            <person name="Smith M."/>
            <person name="Salamov A."/>
            <person name="Schmutz J."/>
            <person name="Yadav J."/>
            <person name="Grigoriev I.V."/>
            <person name="Nuss D."/>
        </authorList>
    </citation>
    <scope>NUCLEOTIDE SEQUENCE</scope>
    <source>
        <strain evidence="3">EP155</strain>
    </source>
</reference>
<dbReference type="InterPro" id="IPR057082">
    <property type="entry name" value="PH_C"/>
</dbReference>
<evidence type="ECO:0000259" key="1">
    <source>
        <dbReference type="Pfam" id="PF23074"/>
    </source>
</evidence>
<sequence>MDRFYDIAVATMPHQSHLFHGCWLEAERADRVAMGLDGLRAALDRSFHGHMIALTEEIRGSSQLLRELASQSGTHKSRAPIVSNHLNVLLPCMSKTLRDITTHYDDKTISREMRWRKMYHDMMKEVRGIPLPQRFILYNQFLRLLHSLLIRDKHFDQGQLEMLRHKILELRELRGIPDPVQTPTTAAAAAAATSDQLVGRQVHDTAIVIPLPHERVHWCEQVFVLPLSSRTDIPGPEKSRVFQPVLPAWDPSRPKARKTLMRRSFDSDRMCVKFLLDMEDIPYIEIRVYSGGAQYFTWKGHDQVRIQRDGNSLVLKRWSRSMSAWKSWAVLSFVTWEELVLFYCTFTALKCRNPLAPTMGQPEFSLKGETLQFQAQIVDDDYRHSLCVYKEERSGGIRLQAAVWNGELRKCPVWTAFVTHISASPRWLVRISDHIFHVRDIQLYVFCQKYRESRMRRNRLGAFEIYFLSKHAADEFGQLFNPSIAGPGHAFEVEDDGIAGPSYT</sequence>
<protein>
    <submittedName>
        <fullName evidence="3">Uncharacterized protein</fullName>
    </submittedName>
</protein>
<feature type="domain" description="PH" evidence="1">
    <location>
        <begin position="258"/>
        <end position="369"/>
    </location>
</feature>
<dbReference type="GeneID" id="63838682"/>
<dbReference type="EMBL" id="MU032348">
    <property type="protein sequence ID" value="KAF3764874.1"/>
    <property type="molecule type" value="Genomic_DNA"/>
</dbReference>
<dbReference type="OrthoDB" id="5345571at2759"/>
<proteinExistence type="predicted"/>
<name>A0A9P4Y0S1_CRYP1</name>
<feature type="domain" description="PH" evidence="2">
    <location>
        <begin position="372"/>
        <end position="482"/>
    </location>
</feature>
<dbReference type="Proteomes" id="UP000803844">
    <property type="component" value="Unassembled WGS sequence"/>
</dbReference>
<evidence type="ECO:0000313" key="3">
    <source>
        <dbReference type="EMBL" id="KAF3764874.1"/>
    </source>
</evidence>
<evidence type="ECO:0000259" key="2">
    <source>
        <dbReference type="Pfam" id="PF23076"/>
    </source>
</evidence>
<comment type="caution">
    <text evidence="3">The sequence shown here is derived from an EMBL/GenBank/DDBJ whole genome shotgun (WGS) entry which is preliminary data.</text>
</comment>
<accession>A0A9P4Y0S1</accession>
<dbReference type="AlphaFoldDB" id="A0A9P4Y0S1"/>
<dbReference type="RefSeq" id="XP_040775835.1">
    <property type="nucleotide sequence ID" value="XM_040921553.1"/>
</dbReference>